<accession>A0ABQ1ZTD5</accession>
<evidence type="ECO:0000256" key="4">
    <source>
        <dbReference type="RuleBase" id="RU365031"/>
    </source>
</evidence>
<gene>
    <name evidence="5" type="ORF">GCM10007362_24810</name>
</gene>
<evidence type="ECO:0000256" key="1">
    <source>
        <dbReference type="ARBA" id="ARBA00006383"/>
    </source>
</evidence>
<keyword evidence="6" id="KW-1185">Reference proteome</keyword>
<dbReference type="EC" id="2.3.1.-" evidence="4"/>
<comment type="catalytic activity">
    <reaction evidence="4">
        <text>a 2-deoxystreptamine antibiotic + acetyl-CoA = an N(3)-acetyl-2-deoxystreptamine antibiotic + CoA + H(+)</text>
        <dbReference type="Rhea" id="RHEA:12665"/>
        <dbReference type="ChEBI" id="CHEBI:15378"/>
        <dbReference type="ChEBI" id="CHEBI:57287"/>
        <dbReference type="ChEBI" id="CHEBI:57288"/>
        <dbReference type="ChEBI" id="CHEBI:57921"/>
        <dbReference type="ChEBI" id="CHEBI:77452"/>
        <dbReference type="EC" id="2.3.1.81"/>
    </reaction>
</comment>
<sequence length="268" mass="29645">MKQLITERPHTRSSIAEQARVIGVQPGSVLLVHSSLKAIGGWIAGGAEAVVLGLEDAIGEEGTLVMPTQSSELTDPAIWMNPPLDPRWWDLVRDEMPVYDPDMTLTTGMGAIPETFRKQRGTIRSSHPHLSFAARGPQAAGVTDNHSLGYGLGEGSPLARLYERDAWVLMLGTGYGTNTSFHLAEYRANYRGKKELRPKAKVIGGNGPEWVSFGDINFDSDDFERMGADFETERSTSVSRGKIGQAECRLIRQRVLVDYAVRWLELYR</sequence>
<keyword evidence="4" id="KW-0046">Antibiotic resistance</keyword>
<proteinExistence type="inferred from homology"/>
<name>A0ABQ1ZTD5_9BACL</name>
<dbReference type="InterPro" id="IPR003679">
    <property type="entry name" value="Amioglycoside_AcTrfase"/>
</dbReference>
<reference evidence="6" key="1">
    <citation type="journal article" date="2019" name="Int. J. Syst. Evol. Microbiol.">
        <title>The Global Catalogue of Microorganisms (GCM) 10K type strain sequencing project: providing services to taxonomists for standard genome sequencing and annotation.</title>
        <authorList>
            <consortium name="The Broad Institute Genomics Platform"/>
            <consortium name="The Broad Institute Genome Sequencing Center for Infectious Disease"/>
            <person name="Wu L."/>
            <person name="Ma J."/>
        </authorList>
    </citation>
    <scope>NUCLEOTIDE SEQUENCE [LARGE SCALE GENOMIC DNA]</scope>
    <source>
        <strain evidence="6">CCM 8702</strain>
    </source>
</reference>
<organism evidence="5 6">
    <name type="scientific">Saccharibacillus endophyticus</name>
    <dbReference type="NCBI Taxonomy" id="2060666"/>
    <lineage>
        <taxon>Bacteria</taxon>
        <taxon>Bacillati</taxon>
        <taxon>Bacillota</taxon>
        <taxon>Bacilli</taxon>
        <taxon>Bacillales</taxon>
        <taxon>Paenibacillaceae</taxon>
        <taxon>Saccharibacillus</taxon>
    </lineage>
</organism>
<dbReference type="EMBL" id="BMDD01000003">
    <property type="protein sequence ID" value="GGH78873.1"/>
    <property type="molecule type" value="Genomic_DNA"/>
</dbReference>
<comment type="similarity">
    <text evidence="1 4">Belongs to the antibiotic N-acetyltransferase family.</text>
</comment>
<dbReference type="PANTHER" id="PTHR11104:SF0">
    <property type="entry name" value="SPBETA PROPHAGE-DERIVED AMINOGLYCOSIDE N(3')-ACETYLTRANSFERASE-LIKE PROTEIN YOKD"/>
    <property type="match status" value="1"/>
</dbReference>
<keyword evidence="2 4" id="KW-0808">Transferase</keyword>
<keyword evidence="3 4" id="KW-0012">Acyltransferase</keyword>
<protein>
    <recommendedName>
        <fullName evidence="4">Aminoglycoside N(3)-acetyltransferase</fullName>
        <ecNumber evidence="4">2.3.1.-</ecNumber>
    </recommendedName>
</protein>
<dbReference type="Pfam" id="PF02522">
    <property type="entry name" value="Antibiotic_NAT"/>
    <property type="match status" value="1"/>
</dbReference>
<evidence type="ECO:0000313" key="5">
    <source>
        <dbReference type="EMBL" id="GGH78873.1"/>
    </source>
</evidence>
<evidence type="ECO:0000313" key="6">
    <source>
        <dbReference type="Proteomes" id="UP000605427"/>
    </source>
</evidence>
<evidence type="ECO:0000256" key="2">
    <source>
        <dbReference type="ARBA" id="ARBA00022679"/>
    </source>
</evidence>
<comment type="caution">
    <text evidence="5">The sequence shown here is derived from an EMBL/GenBank/DDBJ whole genome shotgun (WGS) entry which is preliminary data.</text>
</comment>
<dbReference type="RefSeq" id="WP_172243781.1">
    <property type="nucleotide sequence ID" value="NZ_BMDD01000003.1"/>
</dbReference>
<dbReference type="Proteomes" id="UP000605427">
    <property type="component" value="Unassembled WGS sequence"/>
</dbReference>
<evidence type="ECO:0000256" key="3">
    <source>
        <dbReference type="ARBA" id="ARBA00023315"/>
    </source>
</evidence>
<dbReference type="InterPro" id="IPR028345">
    <property type="entry name" value="Antibiotic_NAT-like"/>
</dbReference>
<dbReference type="SUPFAM" id="SSF110710">
    <property type="entry name" value="TTHA0583/YokD-like"/>
    <property type="match status" value="1"/>
</dbReference>
<dbReference type="PANTHER" id="PTHR11104">
    <property type="entry name" value="AMINOGLYCOSIDE N3-ACETYLTRANSFERASE"/>
    <property type="match status" value="1"/>
</dbReference>